<feature type="chain" id="PRO_5004522194" description="Secreted protein" evidence="1">
    <location>
        <begin position="17"/>
        <end position="71"/>
    </location>
</feature>
<keyword evidence="1" id="KW-0732">Signal</keyword>
<sequence length="71" mass="7742">MHFLLSALPSVHFASCTPQMLAATVTSLCELHYLSPLQLLRGYIGCNVCTAYCDTLLLFLLRASPLQVSPS</sequence>
<proteinExistence type="predicted"/>
<evidence type="ECO:0000256" key="1">
    <source>
        <dbReference type="SAM" id="SignalP"/>
    </source>
</evidence>
<evidence type="ECO:0000313" key="2">
    <source>
        <dbReference type="EMBL" id="JAA77902.1"/>
    </source>
</evidence>
<evidence type="ECO:0008006" key="3">
    <source>
        <dbReference type="Google" id="ProtNLM"/>
    </source>
</evidence>
<feature type="non-terminal residue" evidence="2">
    <location>
        <position position="71"/>
    </location>
</feature>
<feature type="signal peptide" evidence="1">
    <location>
        <begin position="1"/>
        <end position="16"/>
    </location>
</feature>
<protein>
    <recommendedName>
        <fullName evidence="3">Secreted protein</fullName>
    </recommendedName>
</protein>
<dbReference type="EMBL" id="GAIX01014658">
    <property type="protein sequence ID" value="JAA77902.1"/>
    <property type="molecule type" value="Transcribed_RNA"/>
</dbReference>
<dbReference type="AlphaFoldDB" id="S4PRK5"/>
<accession>S4PRK5</accession>
<name>S4PRK5_9NEOP</name>
<reference evidence="2" key="2">
    <citation type="submission" date="2013-05" db="EMBL/GenBank/DDBJ databases">
        <authorList>
            <person name="Carter J.-M."/>
            <person name="Baker S.C."/>
            <person name="Pink R."/>
            <person name="Carter D.R.F."/>
            <person name="Collins A."/>
            <person name="Tomlin J."/>
            <person name="Gibbs M."/>
            <person name="Breuker C.J."/>
        </authorList>
    </citation>
    <scope>NUCLEOTIDE SEQUENCE</scope>
    <source>
        <tissue evidence="2">Ovary</tissue>
    </source>
</reference>
<reference evidence="2" key="1">
    <citation type="journal article" date="2013" name="BMC Genomics">
        <title>Unscrambling butterfly oogenesis.</title>
        <authorList>
            <person name="Carter J.M."/>
            <person name="Baker S.C."/>
            <person name="Pink R."/>
            <person name="Carter D.R."/>
            <person name="Collins A."/>
            <person name="Tomlin J."/>
            <person name="Gibbs M."/>
            <person name="Breuker C.J."/>
        </authorList>
    </citation>
    <scope>NUCLEOTIDE SEQUENCE</scope>
    <source>
        <tissue evidence="2">Ovary</tissue>
    </source>
</reference>
<organism evidence="2">
    <name type="scientific">Pararge aegeria</name>
    <name type="common">speckled wood butterfly</name>
    <dbReference type="NCBI Taxonomy" id="116150"/>
    <lineage>
        <taxon>Eukaryota</taxon>
        <taxon>Metazoa</taxon>
        <taxon>Ecdysozoa</taxon>
        <taxon>Arthropoda</taxon>
        <taxon>Hexapoda</taxon>
        <taxon>Insecta</taxon>
        <taxon>Pterygota</taxon>
        <taxon>Neoptera</taxon>
        <taxon>Endopterygota</taxon>
        <taxon>Lepidoptera</taxon>
        <taxon>Glossata</taxon>
        <taxon>Ditrysia</taxon>
        <taxon>Papilionoidea</taxon>
        <taxon>Nymphalidae</taxon>
        <taxon>Satyrinae</taxon>
        <taxon>Satyrini</taxon>
        <taxon>Parargina</taxon>
        <taxon>Pararge</taxon>
    </lineage>
</organism>